<dbReference type="Proteomes" id="UP001062846">
    <property type="component" value="Chromosome 4"/>
</dbReference>
<comment type="caution">
    <text evidence="1">The sequence shown here is derived from an EMBL/GenBank/DDBJ whole genome shotgun (WGS) entry which is preliminary data.</text>
</comment>
<name>A0ACC0P4L8_RHOML</name>
<dbReference type="EMBL" id="CM046391">
    <property type="protein sequence ID" value="KAI8560415.1"/>
    <property type="molecule type" value="Genomic_DNA"/>
</dbReference>
<sequence length="92" mass="10972">MAQRGRRYDFPPRSVFTYTNSTKISTQLLIFRNTPSYSTKNKLLLTFWNTALKLQLIRLGVSKFLSTILNNFYLFISLYSLFLKIFFKTRKE</sequence>
<keyword evidence="2" id="KW-1185">Reference proteome</keyword>
<evidence type="ECO:0000313" key="2">
    <source>
        <dbReference type="Proteomes" id="UP001062846"/>
    </source>
</evidence>
<accession>A0ACC0P4L8</accession>
<protein>
    <submittedName>
        <fullName evidence="1">Uncharacterized protein</fullName>
    </submittedName>
</protein>
<organism evidence="1 2">
    <name type="scientific">Rhododendron molle</name>
    <name type="common">Chinese azalea</name>
    <name type="synonym">Azalea mollis</name>
    <dbReference type="NCBI Taxonomy" id="49168"/>
    <lineage>
        <taxon>Eukaryota</taxon>
        <taxon>Viridiplantae</taxon>
        <taxon>Streptophyta</taxon>
        <taxon>Embryophyta</taxon>
        <taxon>Tracheophyta</taxon>
        <taxon>Spermatophyta</taxon>
        <taxon>Magnoliopsida</taxon>
        <taxon>eudicotyledons</taxon>
        <taxon>Gunneridae</taxon>
        <taxon>Pentapetalae</taxon>
        <taxon>asterids</taxon>
        <taxon>Ericales</taxon>
        <taxon>Ericaceae</taxon>
        <taxon>Ericoideae</taxon>
        <taxon>Rhodoreae</taxon>
        <taxon>Rhododendron</taxon>
    </lineage>
</organism>
<proteinExistence type="predicted"/>
<reference evidence="1" key="1">
    <citation type="submission" date="2022-02" db="EMBL/GenBank/DDBJ databases">
        <title>Plant Genome Project.</title>
        <authorList>
            <person name="Zhang R.-G."/>
        </authorList>
    </citation>
    <scope>NUCLEOTIDE SEQUENCE</scope>
    <source>
        <strain evidence="1">AT1</strain>
    </source>
</reference>
<evidence type="ECO:0000313" key="1">
    <source>
        <dbReference type="EMBL" id="KAI8560415.1"/>
    </source>
</evidence>
<gene>
    <name evidence="1" type="ORF">RHMOL_Rhmol04G0253700</name>
</gene>